<name>A0ABW3QM93_9BACT</name>
<accession>A0ABW3QM93</accession>
<gene>
    <name evidence="1" type="ORF">ACFQ4C_12560</name>
</gene>
<evidence type="ECO:0000313" key="2">
    <source>
        <dbReference type="Proteomes" id="UP001597116"/>
    </source>
</evidence>
<dbReference type="EMBL" id="JBHTLP010000008">
    <property type="protein sequence ID" value="MFD1141950.1"/>
    <property type="molecule type" value="Genomic_DNA"/>
</dbReference>
<protein>
    <submittedName>
        <fullName evidence="1">Uncharacterized protein</fullName>
    </submittedName>
</protein>
<keyword evidence="2" id="KW-1185">Reference proteome</keyword>
<comment type="caution">
    <text evidence="1">The sequence shown here is derived from an EMBL/GenBank/DDBJ whole genome shotgun (WGS) entry which is preliminary data.</text>
</comment>
<reference evidence="2" key="1">
    <citation type="journal article" date="2019" name="Int. J. Syst. Evol. Microbiol.">
        <title>The Global Catalogue of Microorganisms (GCM) 10K type strain sequencing project: providing services to taxonomists for standard genome sequencing and annotation.</title>
        <authorList>
            <consortium name="The Broad Institute Genomics Platform"/>
            <consortium name="The Broad Institute Genome Sequencing Center for Infectious Disease"/>
            <person name="Wu L."/>
            <person name="Ma J."/>
        </authorList>
    </citation>
    <scope>NUCLEOTIDE SEQUENCE [LARGE SCALE GENOMIC DNA]</scope>
    <source>
        <strain evidence="2">CCUG 55608</strain>
    </source>
</reference>
<proteinExistence type="predicted"/>
<organism evidence="1 2">
    <name type="scientific">Larkinella insperata</name>
    <dbReference type="NCBI Taxonomy" id="332158"/>
    <lineage>
        <taxon>Bacteria</taxon>
        <taxon>Pseudomonadati</taxon>
        <taxon>Bacteroidota</taxon>
        <taxon>Cytophagia</taxon>
        <taxon>Cytophagales</taxon>
        <taxon>Spirosomataceae</taxon>
        <taxon>Larkinella</taxon>
    </lineage>
</organism>
<sequence length="106" mass="12648">MIPIIPFKDACEAEPAAMGNAKQRIQRIILDYYQSIPFEPTPLDFDEWLQTMSTAEREIYQWMGLDTCRNILAFRRYCFRKSGHRLESYLAERLSLDDFRCWLAME</sequence>
<dbReference type="RefSeq" id="WP_265992456.1">
    <property type="nucleotide sequence ID" value="NZ_CP110973.1"/>
</dbReference>
<dbReference type="Proteomes" id="UP001597116">
    <property type="component" value="Unassembled WGS sequence"/>
</dbReference>
<evidence type="ECO:0000313" key="1">
    <source>
        <dbReference type="EMBL" id="MFD1141950.1"/>
    </source>
</evidence>